<dbReference type="Pfam" id="PF16861">
    <property type="entry name" value="Carbam_trans_C"/>
    <property type="match status" value="1"/>
</dbReference>
<dbReference type="EMBL" id="BLQM01000044">
    <property type="protein sequence ID" value="GMH55273.1"/>
    <property type="molecule type" value="Genomic_DNA"/>
</dbReference>
<dbReference type="InterPro" id="IPR051338">
    <property type="entry name" value="NodU/CmcH_Carbamoyltrnsfr"/>
</dbReference>
<dbReference type="Proteomes" id="UP001162640">
    <property type="component" value="Unassembled WGS sequence"/>
</dbReference>
<evidence type="ECO:0000313" key="5">
    <source>
        <dbReference type="Proteomes" id="UP001162640"/>
    </source>
</evidence>
<comment type="similarity">
    <text evidence="1">Belongs to the NodU/CmcH family.</text>
</comment>
<evidence type="ECO:0000313" key="4">
    <source>
        <dbReference type="EMBL" id="GMH55273.1"/>
    </source>
</evidence>
<name>A0A9W7DYG2_9STRA</name>
<dbReference type="InterPro" id="IPR003696">
    <property type="entry name" value="Carbtransf_dom"/>
</dbReference>
<dbReference type="Gene3D" id="3.90.870.20">
    <property type="entry name" value="Carbamoyltransferase, C-terminal domain"/>
    <property type="match status" value="1"/>
</dbReference>
<dbReference type="GO" id="GO:0003824">
    <property type="term" value="F:catalytic activity"/>
    <property type="evidence" value="ECO:0007669"/>
    <property type="project" value="InterPro"/>
</dbReference>
<comment type="caution">
    <text evidence="4">The sequence shown here is derived from an EMBL/GenBank/DDBJ whole genome shotgun (WGS) entry which is preliminary data.</text>
</comment>
<accession>A0A9W7DYG2</accession>
<organism evidence="4 5">
    <name type="scientific">Triparma laevis f. inornata</name>
    <dbReference type="NCBI Taxonomy" id="1714386"/>
    <lineage>
        <taxon>Eukaryota</taxon>
        <taxon>Sar</taxon>
        <taxon>Stramenopiles</taxon>
        <taxon>Ochrophyta</taxon>
        <taxon>Bolidophyceae</taxon>
        <taxon>Parmales</taxon>
        <taxon>Triparmaceae</taxon>
        <taxon>Triparma</taxon>
    </lineage>
</organism>
<evidence type="ECO:0000259" key="2">
    <source>
        <dbReference type="Pfam" id="PF02543"/>
    </source>
</evidence>
<feature type="domain" description="Carbamoyltransferase C-terminal" evidence="3">
    <location>
        <begin position="242"/>
        <end position="415"/>
    </location>
</feature>
<evidence type="ECO:0000256" key="1">
    <source>
        <dbReference type="ARBA" id="ARBA00006129"/>
    </source>
</evidence>
<evidence type="ECO:0008006" key="6">
    <source>
        <dbReference type="Google" id="ProtNLM"/>
    </source>
</evidence>
<dbReference type="PANTHER" id="PTHR34847">
    <property type="entry name" value="NODULATION PROTEIN U"/>
    <property type="match status" value="1"/>
</dbReference>
<proteinExistence type="inferred from homology"/>
<feature type="domain" description="Carbamoyltransferase" evidence="2">
    <location>
        <begin position="111"/>
        <end position="183"/>
    </location>
</feature>
<protein>
    <recommendedName>
        <fullName evidence="6">Carbamoyltransferase</fullName>
    </recommendedName>
</protein>
<gene>
    <name evidence="4" type="ORF">TL16_g01867</name>
</gene>
<dbReference type="AlphaFoldDB" id="A0A9W7DYG2"/>
<dbReference type="InterPro" id="IPR031730">
    <property type="entry name" value="Carbam_trans_C"/>
</dbReference>
<dbReference type="InterPro" id="IPR038152">
    <property type="entry name" value="Carbam_trans_C_sf"/>
</dbReference>
<dbReference type="Gene3D" id="3.30.420.40">
    <property type="match status" value="1"/>
</dbReference>
<dbReference type="PANTHER" id="PTHR34847:SF1">
    <property type="entry name" value="NODULATION PROTEIN U"/>
    <property type="match status" value="1"/>
</dbReference>
<reference evidence="5" key="1">
    <citation type="journal article" date="2023" name="Commun. Biol.">
        <title>Genome analysis of Parmales, the sister group of diatoms, reveals the evolutionary specialization of diatoms from phago-mixotrophs to photoautotrophs.</title>
        <authorList>
            <person name="Ban H."/>
            <person name="Sato S."/>
            <person name="Yoshikawa S."/>
            <person name="Yamada K."/>
            <person name="Nakamura Y."/>
            <person name="Ichinomiya M."/>
            <person name="Sato N."/>
            <person name="Blanc-Mathieu R."/>
            <person name="Endo H."/>
            <person name="Kuwata A."/>
            <person name="Ogata H."/>
        </authorList>
    </citation>
    <scope>NUCLEOTIDE SEQUENCE [LARGE SCALE GENOMIC DNA]</scope>
</reference>
<evidence type="ECO:0000259" key="3">
    <source>
        <dbReference type="Pfam" id="PF16861"/>
    </source>
</evidence>
<sequence length="465" mass="51771">MNSLGGIYSRLSTSIFKDWNCCGKVMGLAPYGCETLTGGREERGKIFPFIEGDLFEGNLEVNNEKLEGVPFCERLKVGDLDFCNSDDIDIGSSGLTYEGGNDVIEEIVDTCYNMQKDLEDSVILSLKKIANQVFEDGENMNLLLAGGVTLNSVLNGAIIRSNIFDNVYIPPFVGDEGIAFGCAAYGMISNTPNFGPNFGGIDFTPYTGPEYSGEEVEDAFSEFKSFYDIIHDDVNDLPLKIAKFISEGNVLALYKGRSEIGPRALGNRSILADPRRGGIVNLINSKIKVRESYRPFAPSVLAEDVKEWFEDGDGDVSPFMSLTLFLRKEKRGLVNAVMHVDGSSRLQTVTESRNTFYYNLISEFKKLTGVPMVLNTSFNTLKGEPIVESPREAFVSWLARAPDLRYLVINDKILERRKVEVGEGDRFKAFGRFVTITNENYEGDITDVRVKMEGREEVSVLRNTR</sequence>
<dbReference type="Pfam" id="PF02543">
    <property type="entry name" value="Carbam_trans_N"/>
    <property type="match status" value="1"/>
</dbReference>